<sequence>MKLRVKLDRISLLRDVLNAAMAVRKEAYIIFAPTDVRIVSPASNDGTTISLFAYFTVDYLCDPNQYVCVSAFDDMCVFLVSLDDFARALKSSSSYHMDEVRLSLRQYQGLLQLQVRITQHRERGPTVVTHNLPVDPRKLEEESYLLVQPEIQPQVYIMLPKPTLNIAKLSERYKRLGKLVTLSANNSGCLKLSLDAVDVNVETDWKGLMNPQLDAGEQEEEQSLPSQGSGPHSSQIRFSQNFTGESRAKPNSSEFATVSIPCKDWCLLTNMALICDSVVLAISHERVLTAYCYTDHPGDTSGSITYYMSHIEE</sequence>
<protein>
    <recommendedName>
        <fullName evidence="4">Checkpoint protein</fullName>
    </recommendedName>
</protein>
<gene>
    <name evidence="7" type="ORF">B0I71DRAFT_146364</name>
    <name evidence="6" type="ORF">YALI1_F17549g</name>
</gene>
<dbReference type="GO" id="GO:0000724">
    <property type="term" value="P:double-strand break repair via homologous recombination"/>
    <property type="evidence" value="ECO:0007669"/>
    <property type="project" value="TreeGrafter"/>
</dbReference>
<evidence type="ECO:0000313" key="8">
    <source>
        <dbReference type="Proteomes" id="UP000182444"/>
    </source>
</evidence>
<keyword evidence="3" id="KW-0539">Nucleus</keyword>
<comment type="subcellular location">
    <subcellularLocation>
        <location evidence="1">Nucleus</location>
    </subcellularLocation>
</comment>
<evidence type="ECO:0000256" key="3">
    <source>
        <dbReference type="ARBA" id="ARBA00023242"/>
    </source>
</evidence>
<dbReference type="KEGG" id="yli:2909013"/>
<evidence type="ECO:0000313" key="9">
    <source>
        <dbReference type="Proteomes" id="UP000256601"/>
    </source>
</evidence>
<dbReference type="EMBL" id="KZ857333">
    <property type="protein sequence ID" value="RDW26471.1"/>
    <property type="molecule type" value="Genomic_DNA"/>
</dbReference>
<dbReference type="Gene3D" id="3.70.10.10">
    <property type="match status" value="1"/>
</dbReference>
<dbReference type="GO" id="GO:0033314">
    <property type="term" value="P:mitotic DNA replication checkpoint signaling"/>
    <property type="evidence" value="ECO:0007669"/>
    <property type="project" value="TreeGrafter"/>
</dbReference>
<dbReference type="InterPro" id="IPR007150">
    <property type="entry name" value="HUS1/Mec3"/>
</dbReference>
<dbReference type="PANTHER" id="PTHR12900">
    <property type="entry name" value="MITOTIC AND DNA DAMAGE CHECKPOINT PROTEIN HUS1"/>
    <property type="match status" value="1"/>
</dbReference>
<dbReference type="FunFam" id="3.70.10.10:FF:000077">
    <property type="entry name" value="Checkpoint protein"/>
    <property type="match status" value="1"/>
</dbReference>
<dbReference type="eggNOG" id="KOG3999">
    <property type="taxonomic scope" value="Eukaryota"/>
</dbReference>
<proteinExistence type="inferred from homology"/>
<feature type="region of interest" description="Disordered" evidence="5">
    <location>
        <begin position="215"/>
        <end position="237"/>
    </location>
</feature>
<feature type="compositionally biased region" description="Polar residues" evidence="5">
    <location>
        <begin position="223"/>
        <end position="237"/>
    </location>
</feature>
<dbReference type="GO" id="GO:0030896">
    <property type="term" value="C:checkpoint clamp complex"/>
    <property type="evidence" value="ECO:0007669"/>
    <property type="project" value="InterPro"/>
</dbReference>
<comment type="similarity">
    <text evidence="2 4">Belongs to the HUS1 family.</text>
</comment>
<dbReference type="InterPro" id="IPR016580">
    <property type="entry name" value="HUS1"/>
</dbReference>
<evidence type="ECO:0000256" key="4">
    <source>
        <dbReference type="PIRNR" id="PIRNR011312"/>
    </source>
</evidence>
<evidence type="ECO:0000256" key="5">
    <source>
        <dbReference type="SAM" id="MobiDB-lite"/>
    </source>
</evidence>
<evidence type="ECO:0000256" key="2">
    <source>
        <dbReference type="ARBA" id="ARBA00005563"/>
    </source>
</evidence>
<dbReference type="VEuPathDB" id="FungiDB:YALI1_F17549g"/>
<reference evidence="6 8" key="1">
    <citation type="journal article" date="2016" name="PLoS ONE">
        <title>Sequence Assembly of Yarrowia lipolytica Strain W29/CLIB89 Shows Transposable Element Diversity.</title>
        <authorList>
            <person name="Magnan C."/>
            <person name="Yu J."/>
            <person name="Chang I."/>
            <person name="Jahn E."/>
            <person name="Kanomata Y."/>
            <person name="Wu J."/>
            <person name="Zeller M."/>
            <person name="Oakes M."/>
            <person name="Baldi P."/>
            <person name="Sandmeyer S."/>
        </authorList>
    </citation>
    <scope>NUCLEOTIDE SEQUENCE [LARGE SCALE GENOMIC DNA]</scope>
    <source>
        <strain evidence="6">CLIB89</strain>
        <strain evidence="8">CLIB89(W29)</strain>
    </source>
</reference>
<dbReference type="PANTHER" id="PTHR12900:SF0">
    <property type="entry name" value="CHECKPOINT PROTEIN"/>
    <property type="match status" value="1"/>
</dbReference>
<dbReference type="GO" id="GO:0044778">
    <property type="term" value="P:meiotic DNA integrity checkpoint signaling"/>
    <property type="evidence" value="ECO:0007669"/>
    <property type="project" value="TreeGrafter"/>
</dbReference>
<dbReference type="EMBL" id="CP017558">
    <property type="protein sequence ID" value="AOW07113.1"/>
    <property type="molecule type" value="Genomic_DNA"/>
</dbReference>
<reference evidence="7 9" key="2">
    <citation type="submission" date="2018-07" db="EMBL/GenBank/DDBJ databases">
        <title>Draft Genome Assemblies for Five Robust Yarrowia lipolytica Strains Exhibiting High Lipid Production and Pentose Sugar Utilization and Sugar Alcohol Secretion from Undetoxified Lignocellulosic Biomass Hydrolysates.</title>
        <authorList>
            <consortium name="DOE Joint Genome Institute"/>
            <person name="Walker C."/>
            <person name="Ryu S."/>
            <person name="Na H."/>
            <person name="Zane M."/>
            <person name="LaButti K."/>
            <person name="Lipzen A."/>
            <person name="Haridas S."/>
            <person name="Barry K."/>
            <person name="Grigoriev I.V."/>
            <person name="Quarterman J."/>
            <person name="Slininger P."/>
            <person name="Dien B."/>
            <person name="Trinh C.T."/>
        </authorList>
    </citation>
    <scope>NUCLEOTIDE SEQUENCE [LARGE SCALE GENOMIC DNA]</scope>
    <source>
        <strain evidence="7 9">YB392</strain>
    </source>
</reference>
<dbReference type="GO" id="GO:0035861">
    <property type="term" value="C:site of double-strand break"/>
    <property type="evidence" value="ECO:0007669"/>
    <property type="project" value="TreeGrafter"/>
</dbReference>
<dbReference type="PIRSF" id="PIRSF011312">
    <property type="entry name" value="Cell_cycle_HUS1"/>
    <property type="match status" value="1"/>
</dbReference>
<evidence type="ECO:0000313" key="7">
    <source>
        <dbReference type="EMBL" id="RDW26471.1"/>
    </source>
</evidence>
<organism evidence="6 8">
    <name type="scientific">Yarrowia lipolytica</name>
    <name type="common">Candida lipolytica</name>
    <dbReference type="NCBI Taxonomy" id="4952"/>
    <lineage>
        <taxon>Eukaryota</taxon>
        <taxon>Fungi</taxon>
        <taxon>Dikarya</taxon>
        <taxon>Ascomycota</taxon>
        <taxon>Saccharomycotina</taxon>
        <taxon>Dipodascomycetes</taxon>
        <taxon>Dipodascales</taxon>
        <taxon>Dipodascales incertae sedis</taxon>
        <taxon>Yarrowia</taxon>
    </lineage>
</organism>
<dbReference type="Proteomes" id="UP000256601">
    <property type="component" value="Unassembled WGS sequence"/>
</dbReference>
<dbReference type="Proteomes" id="UP000182444">
    <property type="component" value="Chromosome 1F"/>
</dbReference>
<dbReference type="GeneID" id="2909013"/>
<dbReference type="Pfam" id="PF04005">
    <property type="entry name" value="Hus1"/>
    <property type="match status" value="1"/>
</dbReference>
<evidence type="ECO:0000313" key="6">
    <source>
        <dbReference type="EMBL" id="AOW07113.1"/>
    </source>
</evidence>
<dbReference type="GO" id="GO:0031573">
    <property type="term" value="P:mitotic intra-S DNA damage checkpoint signaling"/>
    <property type="evidence" value="ECO:0007669"/>
    <property type="project" value="TreeGrafter"/>
</dbReference>
<dbReference type="VEuPathDB" id="FungiDB:YALI0_F13123g"/>
<dbReference type="AlphaFoldDB" id="A0A1D8NND5"/>
<name>A0A1D8NND5_YARLL</name>
<dbReference type="GO" id="GO:0000723">
    <property type="term" value="P:telomere maintenance"/>
    <property type="evidence" value="ECO:0007669"/>
    <property type="project" value="TreeGrafter"/>
</dbReference>
<dbReference type="GO" id="GO:0006289">
    <property type="term" value="P:nucleotide-excision repair"/>
    <property type="evidence" value="ECO:0007669"/>
    <property type="project" value="TreeGrafter"/>
</dbReference>
<accession>A0A1D8NND5</accession>
<evidence type="ECO:0000256" key="1">
    <source>
        <dbReference type="ARBA" id="ARBA00004123"/>
    </source>
</evidence>
<dbReference type="GO" id="GO:0005730">
    <property type="term" value="C:nucleolus"/>
    <property type="evidence" value="ECO:0007669"/>
    <property type="project" value="InterPro"/>
</dbReference>